<accession>A0ABP7GC87</accession>
<dbReference type="EMBL" id="BAABEP010000073">
    <property type="protein sequence ID" value="GAA3757237.1"/>
    <property type="molecule type" value="Genomic_DNA"/>
</dbReference>
<feature type="domain" description="STAS" evidence="2">
    <location>
        <begin position="36"/>
        <end position="138"/>
    </location>
</feature>
<sequence>MSREASAAPRHTEARATASRRGGQGRAPAAGPGCLVTLSNSSESDRIVVTPRGEVDWDAHEAFGRNLVDALRATPSGLDLHLDGVAFWDCAALGVLLRVRERAAAEGKTVVVRSASPIVRRVLELTGTFGLFVPPDAD</sequence>
<comment type="caution">
    <text evidence="3">The sequence shown here is derived from an EMBL/GenBank/DDBJ whole genome shotgun (WGS) entry which is preliminary data.</text>
</comment>
<proteinExistence type="predicted"/>
<evidence type="ECO:0000256" key="1">
    <source>
        <dbReference type="SAM" id="MobiDB-lite"/>
    </source>
</evidence>
<dbReference type="CDD" id="cd07043">
    <property type="entry name" value="STAS_anti-anti-sigma_factors"/>
    <property type="match status" value="1"/>
</dbReference>
<dbReference type="InterPro" id="IPR058548">
    <property type="entry name" value="MlaB-like_STAS"/>
</dbReference>
<keyword evidence="4" id="KW-1185">Reference proteome</keyword>
<protein>
    <recommendedName>
        <fullName evidence="2">STAS domain-containing protein</fullName>
    </recommendedName>
</protein>
<dbReference type="InterPro" id="IPR002645">
    <property type="entry name" value="STAS_dom"/>
</dbReference>
<evidence type="ECO:0000259" key="2">
    <source>
        <dbReference type="PROSITE" id="PS50801"/>
    </source>
</evidence>
<evidence type="ECO:0000313" key="4">
    <source>
        <dbReference type="Proteomes" id="UP001499884"/>
    </source>
</evidence>
<dbReference type="Gene3D" id="3.30.750.24">
    <property type="entry name" value="STAS domain"/>
    <property type="match status" value="1"/>
</dbReference>
<evidence type="ECO:0000313" key="3">
    <source>
        <dbReference type="EMBL" id="GAA3757237.1"/>
    </source>
</evidence>
<dbReference type="InterPro" id="IPR036513">
    <property type="entry name" value="STAS_dom_sf"/>
</dbReference>
<organism evidence="3 4">
    <name type="scientific">Streptomyces tremellae</name>
    <dbReference type="NCBI Taxonomy" id="1124239"/>
    <lineage>
        <taxon>Bacteria</taxon>
        <taxon>Bacillati</taxon>
        <taxon>Actinomycetota</taxon>
        <taxon>Actinomycetes</taxon>
        <taxon>Kitasatosporales</taxon>
        <taxon>Streptomycetaceae</taxon>
        <taxon>Streptomyces</taxon>
    </lineage>
</organism>
<feature type="region of interest" description="Disordered" evidence="1">
    <location>
        <begin position="1"/>
        <end position="34"/>
    </location>
</feature>
<name>A0ABP7GC87_9ACTN</name>
<dbReference type="Pfam" id="PF13466">
    <property type="entry name" value="STAS_2"/>
    <property type="match status" value="1"/>
</dbReference>
<dbReference type="Proteomes" id="UP001499884">
    <property type="component" value="Unassembled WGS sequence"/>
</dbReference>
<dbReference type="SUPFAM" id="SSF52091">
    <property type="entry name" value="SpoIIaa-like"/>
    <property type="match status" value="1"/>
</dbReference>
<gene>
    <name evidence="3" type="ORF">GCM10023082_60200</name>
</gene>
<reference evidence="4" key="1">
    <citation type="journal article" date="2019" name="Int. J. Syst. Evol. Microbiol.">
        <title>The Global Catalogue of Microorganisms (GCM) 10K type strain sequencing project: providing services to taxonomists for standard genome sequencing and annotation.</title>
        <authorList>
            <consortium name="The Broad Institute Genomics Platform"/>
            <consortium name="The Broad Institute Genome Sequencing Center for Infectious Disease"/>
            <person name="Wu L."/>
            <person name="Ma J."/>
        </authorList>
    </citation>
    <scope>NUCLEOTIDE SEQUENCE [LARGE SCALE GENOMIC DNA]</scope>
    <source>
        <strain evidence="4">JCM 30846</strain>
    </source>
</reference>
<dbReference type="PROSITE" id="PS50801">
    <property type="entry name" value="STAS"/>
    <property type="match status" value="1"/>
</dbReference>